<protein>
    <recommendedName>
        <fullName evidence="7">Survival Motor Neuron Gemin2-binding domain-containing protein</fullName>
    </recommendedName>
</protein>
<evidence type="ECO:0000256" key="1">
    <source>
        <dbReference type="ARBA" id="ARBA00004123"/>
    </source>
</evidence>
<organism evidence="8 9">
    <name type="scientific">Alternaria alternata</name>
    <name type="common">Alternaria rot fungus</name>
    <name type="synonym">Torula alternata</name>
    <dbReference type="NCBI Taxonomy" id="5599"/>
    <lineage>
        <taxon>Eukaryota</taxon>
        <taxon>Fungi</taxon>
        <taxon>Dikarya</taxon>
        <taxon>Ascomycota</taxon>
        <taxon>Pezizomycotina</taxon>
        <taxon>Dothideomycetes</taxon>
        <taxon>Pleosporomycetidae</taxon>
        <taxon>Pleosporales</taxon>
        <taxon>Pleosporineae</taxon>
        <taxon>Pleosporaceae</taxon>
        <taxon>Alternaria</taxon>
        <taxon>Alternaria sect. Alternaria</taxon>
        <taxon>Alternaria alternata complex</taxon>
    </lineage>
</organism>
<keyword evidence="4" id="KW-0508">mRNA splicing</keyword>
<dbReference type="KEGG" id="aalt:CC77DRAFT_940843"/>
<evidence type="ECO:0000259" key="7">
    <source>
        <dbReference type="Pfam" id="PF20636"/>
    </source>
</evidence>
<dbReference type="STRING" id="5599.A0A177DG31"/>
<dbReference type="PANTHER" id="PTHR39267">
    <property type="entry name" value="SURVIVAL MOTOR NEURON-LIKE PROTEIN 1"/>
    <property type="match status" value="1"/>
</dbReference>
<dbReference type="GeneID" id="29120344"/>
<dbReference type="RefSeq" id="XP_018383632.1">
    <property type="nucleotide sequence ID" value="XM_018534750.1"/>
</dbReference>
<evidence type="ECO:0000313" key="9">
    <source>
        <dbReference type="Proteomes" id="UP000077248"/>
    </source>
</evidence>
<evidence type="ECO:0000256" key="5">
    <source>
        <dbReference type="ARBA" id="ARBA00023242"/>
    </source>
</evidence>
<comment type="subcellular location">
    <subcellularLocation>
        <location evidence="1">Nucleus</location>
    </subcellularLocation>
</comment>
<feature type="compositionally biased region" description="Polar residues" evidence="6">
    <location>
        <begin position="87"/>
        <end position="119"/>
    </location>
</feature>
<comment type="similarity">
    <text evidence="2">Belongs to the SMN family.</text>
</comment>
<dbReference type="AlphaFoldDB" id="A0A177DG31"/>
<evidence type="ECO:0000256" key="6">
    <source>
        <dbReference type="SAM" id="MobiDB-lite"/>
    </source>
</evidence>
<dbReference type="EMBL" id="KV441484">
    <property type="protein sequence ID" value="OAG18211.1"/>
    <property type="molecule type" value="Genomic_DNA"/>
</dbReference>
<dbReference type="CDD" id="cd22852">
    <property type="entry name" value="SMN_C"/>
    <property type="match status" value="1"/>
</dbReference>
<accession>A0A177DG31</accession>
<evidence type="ECO:0000256" key="3">
    <source>
        <dbReference type="ARBA" id="ARBA00022664"/>
    </source>
</evidence>
<dbReference type="OMA" id="MMSWYFA"/>
<keyword evidence="5" id="KW-0539">Nucleus</keyword>
<dbReference type="InterPro" id="IPR049481">
    <property type="entry name" value="SMN_G2-BD"/>
</dbReference>
<reference evidence="8 9" key="1">
    <citation type="submission" date="2016-05" db="EMBL/GenBank/DDBJ databases">
        <title>Comparative analysis of secretome profiles of manganese(II)-oxidizing ascomycete fungi.</title>
        <authorList>
            <consortium name="DOE Joint Genome Institute"/>
            <person name="Zeiner C.A."/>
            <person name="Purvine S.O."/>
            <person name="Zink E.M."/>
            <person name="Wu S."/>
            <person name="Pasa-Tolic L."/>
            <person name="Chaput D.L."/>
            <person name="Haridas S."/>
            <person name="Grigoriev I.V."/>
            <person name="Santelli C.M."/>
            <person name="Hansel C.M."/>
        </authorList>
    </citation>
    <scope>NUCLEOTIDE SEQUENCE [LARGE SCALE GENOMIC DNA]</scope>
    <source>
        <strain evidence="8 9">SRC1lrK2f</strain>
    </source>
</reference>
<dbReference type="GO" id="GO:0006397">
    <property type="term" value="P:mRNA processing"/>
    <property type="evidence" value="ECO:0007669"/>
    <property type="project" value="UniProtKB-KW"/>
</dbReference>
<dbReference type="Proteomes" id="UP000077248">
    <property type="component" value="Unassembled WGS sequence"/>
</dbReference>
<feature type="domain" description="Survival Motor Neuron Gemin2-binding" evidence="7">
    <location>
        <begin position="9"/>
        <end position="33"/>
    </location>
</feature>
<gene>
    <name evidence="8" type="ORF">CC77DRAFT_940843</name>
</gene>
<sequence>MAPVVDMSDKNAWDDSLLIDSWDSAVNEYKKYHSIHQSGKKLEDVLTEEELKELRADYGDLMDGAETASAAAETNGVADHEDVDTPMSETNSVAQADQSGPSPQQEPDLSGEQEPQIQSPRAEAPPVPHAAGSLAGAMPQAILGTVQDENMKNIMMSWYYAGYYTGLHAGQQQALKEPPSTQ</sequence>
<dbReference type="GO" id="GO:0005634">
    <property type="term" value="C:nucleus"/>
    <property type="evidence" value="ECO:0007669"/>
    <property type="project" value="UniProtKB-SubCell"/>
</dbReference>
<keyword evidence="9" id="KW-1185">Reference proteome</keyword>
<dbReference type="CDD" id="cd22851">
    <property type="entry name" value="SMN_N"/>
    <property type="match status" value="1"/>
</dbReference>
<dbReference type="PANTHER" id="PTHR39267:SF1">
    <property type="entry name" value="SURVIVAL MOTOR NEURON PROTEIN"/>
    <property type="match status" value="1"/>
</dbReference>
<evidence type="ECO:0000256" key="2">
    <source>
        <dbReference type="ARBA" id="ARBA00005371"/>
    </source>
</evidence>
<dbReference type="VEuPathDB" id="FungiDB:CC77DRAFT_940843"/>
<dbReference type="InterPro" id="IPR040424">
    <property type="entry name" value="Smn1"/>
</dbReference>
<keyword evidence="3" id="KW-0507">mRNA processing</keyword>
<dbReference type="GO" id="GO:0008380">
    <property type="term" value="P:RNA splicing"/>
    <property type="evidence" value="ECO:0007669"/>
    <property type="project" value="UniProtKB-KW"/>
</dbReference>
<dbReference type="InterPro" id="IPR047313">
    <property type="entry name" value="SMN_C"/>
</dbReference>
<proteinExistence type="inferred from homology"/>
<name>A0A177DG31_ALTAL</name>
<evidence type="ECO:0000256" key="4">
    <source>
        <dbReference type="ARBA" id="ARBA00023187"/>
    </source>
</evidence>
<dbReference type="Pfam" id="PF20636">
    <property type="entry name" value="SMN_G2-BD"/>
    <property type="match status" value="1"/>
</dbReference>
<evidence type="ECO:0000313" key="8">
    <source>
        <dbReference type="EMBL" id="OAG18211.1"/>
    </source>
</evidence>
<feature type="region of interest" description="Disordered" evidence="6">
    <location>
        <begin position="65"/>
        <end position="133"/>
    </location>
</feature>